<name>A0ABU0DXR1_9FIRM</name>
<dbReference type="Proteomes" id="UP001230220">
    <property type="component" value="Unassembled WGS sequence"/>
</dbReference>
<dbReference type="Pfam" id="PF05935">
    <property type="entry name" value="Arylsulfotrans"/>
    <property type="match status" value="1"/>
</dbReference>
<dbReference type="InterPro" id="IPR011047">
    <property type="entry name" value="Quinoprotein_ADH-like_sf"/>
</dbReference>
<keyword evidence="3" id="KW-1185">Reference proteome</keyword>
<feature type="transmembrane region" description="Helical" evidence="1">
    <location>
        <begin position="7"/>
        <end position="25"/>
    </location>
</feature>
<evidence type="ECO:0008006" key="4">
    <source>
        <dbReference type="Google" id="ProtNLM"/>
    </source>
</evidence>
<proteinExistence type="predicted"/>
<organism evidence="2 3">
    <name type="scientific">Breznakia pachnodae</name>
    <dbReference type="NCBI Taxonomy" id="265178"/>
    <lineage>
        <taxon>Bacteria</taxon>
        <taxon>Bacillati</taxon>
        <taxon>Bacillota</taxon>
        <taxon>Erysipelotrichia</taxon>
        <taxon>Erysipelotrichales</taxon>
        <taxon>Erysipelotrichaceae</taxon>
        <taxon>Breznakia</taxon>
    </lineage>
</organism>
<dbReference type="InterPro" id="IPR010262">
    <property type="entry name" value="Arylsulfotransferase_bact"/>
</dbReference>
<gene>
    <name evidence="2" type="ORF">J2S15_000097</name>
</gene>
<keyword evidence="1" id="KW-1133">Transmembrane helix</keyword>
<keyword evidence="1" id="KW-0812">Transmembrane</keyword>
<dbReference type="PANTHER" id="PTHR35340">
    <property type="entry name" value="PQQ ENZYME REPEAT PROTEIN-RELATED"/>
    <property type="match status" value="1"/>
</dbReference>
<evidence type="ECO:0000256" key="1">
    <source>
        <dbReference type="SAM" id="Phobius"/>
    </source>
</evidence>
<evidence type="ECO:0000313" key="3">
    <source>
        <dbReference type="Proteomes" id="UP001230220"/>
    </source>
</evidence>
<dbReference type="PANTHER" id="PTHR35340:SF5">
    <property type="entry name" value="ASST-DOMAIN-CONTAINING PROTEIN"/>
    <property type="match status" value="1"/>
</dbReference>
<dbReference type="SUPFAM" id="SSF50998">
    <property type="entry name" value="Quinoprotein alcohol dehydrogenase-like"/>
    <property type="match status" value="1"/>
</dbReference>
<reference evidence="2 3" key="1">
    <citation type="submission" date="2023-07" db="EMBL/GenBank/DDBJ databases">
        <title>Genomic Encyclopedia of Type Strains, Phase IV (KMG-IV): sequencing the most valuable type-strain genomes for metagenomic binning, comparative biology and taxonomic classification.</title>
        <authorList>
            <person name="Goeker M."/>
        </authorList>
    </citation>
    <scope>NUCLEOTIDE SEQUENCE [LARGE SCALE GENOMIC DNA]</scope>
    <source>
        <strain evidence="2 3">DSM 16784</strain>
    </source>
</reference>
<evidence type="ECO:0000313" key="2">
    <source>
        <dbReference type="EMBL" id="MDQ0359366.1"/>
    </source>
</evidence>
<dbReference type="InterPro" id="IPR053143">
    <property type="entry name" value="Arylsulfate_ST"/>
</dbReference>
<sequence length="545" mass="61911">MRKKYKIVVGCILVIVVAVGCFVVGSRSLSAKEGSLDWYRENIDLVESESMGDDIYEVEIPEEGDIYSDNYQQVIDEKLEELSEKIEEPVLVYNPYGSGNSSFVLLTSNNEIKSLDYTIQTDGYSDYSESAKKYELSNGNSVFQIIGSVLGEKNVITAELSDGKNDQTYTFDVTMPECSDTIETQLETTDGTSSEELSSGLFALLGHDKSFNSNIYLYDNNGTLRNELPLNGYRSDRILFIDNTMLYSYKADGFVQVNGLGKMVKFYEIDGYEQHHDFIYDEDNNQLLILANENDADTIEDIVVALDLDTGEVRELLDMKDFFPELYDLAVAPEDGNTYGGDELDWIHLNSLEIIGDDLLLSSREVSTIIKIDNYNTDPELDYLIADETLYEGTEYTSLLLDKVGDFVSQAGQHSLVYEGSNEDGTYYVSMYNNNYTAARTRPDLDWSNFEGAGTYQEGEASYYYQYLVDEENNTYTLTKKVALPYSSIVSSIENYEDHLVTSSGMSNCFNEYDSEGNLIREYTYTSEKYAYRAFKYDFSNFYFE</sequence>
<dbReference type="EMBL" id="JAUSUR010000001">
    <property type="protein sequence ID" value="MDQ0359366.1"/>
    <property type="molecule type" value="Genomic_DNA"/>
</dbReference>
<comment type="caution">
    <text evidence="2">The sequence shown here is derived from an EMBL/GenBank/DDBJ whole genome shotgun (WGS) entry which is preliminary data.</text>
</comment>
<protein>
    <recommendedName>
        <fullName evidence="4">Arylsulfotransferase N-terminal domain-containing protein</fullName>
    </recommendedName>
</protein>
<dbReference type="RefSeq" id="WP_307404426.1">
    <property type="nucleotide sequence ID" value="NZ_JAUSUR010000001.1"/>
</dbReference>
<dbReference type="PROSITE" id="PS51257">
    <property type="entry name" value="PROKAR_LIPOPROTEIN"/>
    <property type="match status" value="1"/>
</dbReference>
<keyword evidence="1" id="KW-0472">Membrane</keyword>
<accession>A0ABU0DXR1</accession>